<protein>
    <submittedName>
        <fullName evidence="2">Uncharacterized protein</fullName>
    </submittedName>
</protein>
<proteinExistence type="predicted"/>
<dbReference type="AlphaFoldDB" id="A0A9W8I7K6"/>
<keyword evidence="3" id="KW-1185">Reference proteome</keyword>
<accession>A0A9W8I7K6</accession>
<sequence>GSMEKTIADYTSIENSVVKRAIEEFKQASEAHDAAVKEYEAAVKEYEAAVAERIAEHKRAADAQRDMLEAICDRIERFFAFTVLHLDK</sequence>
<name>A0A9W8I7K6_9FUNG</name>
<organism evidence="2 3">
    <name type="scientific">Coemansia brasiliensis</name>
    <dbReference type="NCBI Taxonomy" id="2650707"/>
    <lineage>
        <taxon>Eukaryota</taxon>
        <taxon>Fungi</taxon>
        <taxon>Fungi incertae sedis</taxon>
        <taxon>Zoopagomycota</taxon>
        <taxon>Kickxellomycotina</taxon>
        <taxon>Kickxellomycetes</taxon>
        <taxon>Kickxellales</taxon>
        <taxon>Kickxellaceae</taxon>
        <taxon>Coemansia</taxon>
    </lineage>
</organism>
<gene>
    <name evidence="2" type="ORF">IWW36_004823</name>
</gene>
<reference evidence="2" key="1">
    <citation type="submission" date="2022-07" db="EMBL/GenBank/DDBJ databases">
        <title>Phylogenomic reconstructions and comparative analyses of Kickxellomycotina fungi.</title>
        <authorList>
            <person name="Reynolds N.K."/>
            <person name="Stajich J.E."/>
            <person name="Barry K."/>
            <person name="Grigoriev I.V."/>
            <person name="Crous P."/>
            <person name="Smith M.E."/>
        </authorList>
    </citation>
    <scope>NUCLEOTIDE SEQUENCE</scope>
    <source>
        <strain evidence="2">NRRL 1566</strain>
    </source>
</reference>
<comment type="caution">
    <text evidence="2">The sequence shown here is derived from an EMBL/GenBank/DDBJ whole genome shotgun (WGS) entry which is preliminary data.</text>
</comment>
<keyword evidence="1" id="KW-0175">Coiled coil</keyword>
<dbReference type="Proteomes" id="UP001139887">
    <property type="component" value="Unassembled WGS sequence"/>
</dbReference>
<dbReference type="EMBL" id="JANBUW010000828">
    <property type="protein sequence ID" value="KAJ2845332.1"/>
    <property type="molecule type" value="Genomic_DNA"/>
</dbReference>
<evidence type="ECO:0000313" key="2">
    <source>
        <dbReference type="EMBL" id="KAJ2845332.1"/>
    </source>
</evidence>
<evidence type="ECO:0000313" key="3">
    <source>
        <dbReference type="Proteomes" id="UP001139887"/>
    </source>
</evidence>
<feature type="coiled-coil region" evidence="1">
    <location>
        <begin position="18"/>
        <end position="56"/>
    </location>
</feature>
<feature type="non-terminal residue" evidence="2">
    <location>
        <position position="1"/>
    </location>
</feature>
<evidence type="ECO:0000256" key="1">
    <source>
        <dbReference type="SAM" id="Coils"/>
    </source>
</evidence>